<evidence type="ECO:0000313" key="2">
    <source>
        <dbReference type="EMBL" id="MFC4822667.1"/>
    </source>
</evidence>
<comment type="caution">
    <text evidence="2">The sequence shown here is derived from an EMBL/GenBank/DDBJ whole genome shotgun (WGS) entry which is preliminary data.</text>
</comment>
<dbReference type="SMART" id="SM00754">
    <property type="entry name" value="CHRD"/>
    <property type="match status" value="1"/>
</dbReference>
<dbReference type="Pfam" id="PF07452">
    <property type="entry name" value="CHRD"/>
    <property type="match status" value="1"/>
</dbReference>
<evidence type="ECO:0000313" key="3">
    <source>
        <dbReference type="Proteomes" id="UP001595945"/>
    </source>
</evidence>
<reference evidence="2 3" key="1">
    <citation type="journal article" date="2019" name="Int. J. Syst. Evol. Microbiol.">
        <title>The Global Catalogue of Microorganisms (GCM) 10K type strain sequencing project: providing services to taxonomists for standard genome sequencing and annotation.</title>
        <authorList>
            <consortium name="The Broad Institute Genomics Platform"/>
            <consortium name="The Broad Institute Genome Sequencing Center for Infectious Disease"/>
            <person name="Wu L."/>
            <person name="Ma J."/>
        </authorList>
    </citation>
    <scope>NUCLEOTIDE SEQUENCE [LARGE SCALE GENOMIC DNA]</scope>
    <source>
        <strain evidence="2 3">XZYJ18</strain>
    </source>
</reference>
<feature type="domain" description="CHRD" evidence="1">
    <location>
        <begin position="30"/>
        <end position="164"/>
    </location>
</feature>
<dbReference type="PROSITE" id="PS50933">
    <property type="entry name" value="CHRD"/>
    <property type="match status" value="1"/>
</dbReference>
<dbReference type="InterPro" id="IPR010895">
    <property type="entry name" value="CHRD"/>
</dbReference>
<evidence type="ECO:0000259" key="1">
    <source>
        <dbReference type="PROSITE" id="PS50933"/>
    </source>
</evidence>
<gene>
    <name evidence="2" type="ORF">ACFO9K_00180</name>
</gene>
<dbReference type="EMBL" id="JBHSHT010000001">
    <property type="protein sequence ID" value="MFC4822667.1"/>
    <property type="molecule type" value="Genomic_DNA"/>
</dbReference>
<protein>
    <submittedName>
        <fullName evidence="2">CHRD domain-containing protein</fullName>
    </submittedName>
</protein>
<dbReference type="Proteomes" id="UP001595945">
    <property type="component" value="Unassembled WGS sequence"/>
</dbReference>
<accession>A0ABD5PVZ1</accession>
<dbReference type="GeneID" id="73046292"/>
<name>A0ABD5PVZ1_9EURY</name>
<proteinExistence type="predicted"/>
<sequence>MTRTSRRRVLTLLGTGAFGRSALRRRRGLRTETFGAWLTGANEVPPVETDGFGFALFRIRPEERAIDYWLVVADVENVEESHVHKGPPDLNGNVVAYLFGPAQDPVTRTGLLASGRLTDDEMIWPLTDVADMVEQMRAENVYVNVHTTARPAGEIRGQIRPLDG</sequence>
<dbReference type="AlphaFoldDB" id="A0ABD5PVZ1"/>
<organism evidence="2 3">
    <name type="scientific">Halorussus aquaticus</name>
    <dbReference type="NCBI Taxonomy" id="2953748"/>
    <lineage>
        <taxon>Archaea</taxon>
        <taxon>Methanobacteriati</taxon>
        <taxon>Methanobacteriota</taxon>
        <taxon>Stenosarchaea group</taxon>
        <taxon>Halobacteria</taxon>
        <taxon>Halobacteriales</taxon>
        <taxon>Haladaptataceae</taxon>
        <taxon>Halorussus</taxon>
    </lineage>
</organism>
<keyword evidence="3" id="KW-1185">Reference proteome</keyword>
<dbReference type="RefSeq" id="WP_254267807.1">
    <property type="nucleotide sequence ID" value="NZ_CP100400.1"/>
</dbReference>